<evidence type="ECO:0000256" key="1">
    <source>
        <dbReference type="SAM" id="SignalP"/>
    </source>
</evidence>
<dbReference type="Gene3D" id="3.80.10.10">
    <property type="entry name" value="Ribonuclease Inhibitor"/>
    <property type="match status" value="1"/>
</dbReference>
<evidence type="ECO:0000313" key="2">
    <source>
        <dbReference type="EMBL" id="KAF6019123.1"/>
    </source>
</evidence>
<feature type="chain" id="PRO_5029689474" evidence="1">
    <location>
        <begin position="18"/>
        <end position="170"/>
    </location>
</feature>
<organism evidence="2 3">
    <name type="scientific">Bugula neritina</name>
    <name type="common">Brown bryozoan</name>
    <name type="synonym">Sertularia neritina</name>
    <dbReference type="NCBI Taxonomy" id="10212"/>
    <lineage>
        <taxon>Eukaryota</taxon>
        <taxon>Metazoa</taxon>
        <taxon>Spiralia</taxon>
        <taxon>Lophotrochozoa</taxon>
        <taxon>Bryozoa</taxon>
        <taxon>Gymnolaemata</taxon>
        <taxon>Cheilostomatida</taxon>
        <taxon>Flustrina</taxon>
        <taxon>Buguloidea</taxon>
        <taxon>Bugulidae</taxon>
        <taxon>Bugula</taxon>
    </lineage>
</organism>
<dbReference type="InterPro" id="IPR032675">
    <property type="entry name" value="LRR_dom_sf"/>
</dbReference>
<feature type="signal peptide" evidence="1">
    <location>
        <begin position="1"/>
        <end position="17"/>
    </location>
</feature>
<dbReference type="OrthoDB" id="5855206at2759"/>
<keyword evidence="3" id="KW-1185">Reference proteome</keyword>
<accession>A0A7J7IYZ2</accession>
<sequence length="170" mass="19453">MFLLVLLINLEELYLSGNSYDKIELNMPAYESLRLLQLTENKFEDWSCILKIDKVFPKLCTLILAHNKISTCGKLLQKLFERSVEDNETAFRHLQVLNMNNTFISEWDELGKLSVIKSVADIRLHSIPLVQVLYCSSKPSGRFLCLKGLNGNENSDGNSCYRKSFLNTAN</sequence>
<dbReference type="EMBL" id="VXIV02003252">
    <property type="protein sequence ID" value="KAF6019123.1"/>
    <property type="molecule type" value="Genomic_DNA"/>
</dbReference>
<gene>
    <name evidence="2" type="ORF">EB796_022540</name>
</gene>
<dbReference type="AlphaFoldDB" id="A0A7J7IYZ2"/>
<dbReference type="Proteomes" id="UP000593567">
    <property type="component" value="Unassembled WGS sequence"/>
</dbReference>
<protein>
    <submittedName>
        <fullName evidence="2">TBCEL</fullName>
    </submittedName>
</protein>
<name>A0A7J7IYZ2_BUGNE</name>
<keyword evidence="1" id="KW-0732">Signal</keyword>
<reference evidence="2" key="1">
    <citation type="submission" date="2020-06" db="EMBL/GenBank/DDBJ databases">
        <title>Draft genome of Bugula neritina, a colonial animal packing powerful symbionts and potential medicines.</title>
        <authorList>
            <person name="Rayko M."/>
        </authorList>
    </citation>
    <scope>NUCLEOTIDE SEQUENCE [LARGE SCALE GENOMIC DNA]</scope>
    <source>
        <strain evidence="2">Kwan_BN1</strain>
    </source>
</reference>
<dbReference type="SUPFAM" id="SSF52058">
    <property type="entry name" value="L domain-like"/>
    <property type="match status" value="1"/>
</dbReference>
<comment type="caution">
    <text evidence="2">The sequence shown here is derived from an EMBL/GenBank/DDBJ whole genome shotgun (WGS) entry which is preliminary data.</text>
</comment>
<proteinExistence type="predicted"/>
<evidence type="ECO:0000313" key="3">
    <source>
        <dbReference type="Proteomes" id="UP000593567"/>
    </source>
</evidence>